<proteinExistence type="predicted"/>
<dbReference type="RefSeq" id="WP_015780874.1">
    <property type="nucleotide sequence ID" value="NC_013166.1"/>
</dbReference>
<evidence type="ECO:0000313" key="3">
    <source>
        <dbReference type="Proteomes" id="UP000001231"/>
    </source>
</evidence>
<reference evidence="2 3" key="1">
    <citation type="journal article" date="2009" name="Stand. Genomic Sci.">
        <title>Complete genome sequence of Kangiella koreensis type strain (SW-125).</title>
        <authorList>
            <person name="Han C."/>
            <person name="Sikorski J."/>
            <person name="Lapidus A."/>
            <person name="Nolan M."/>
            <person name="Glavina Del Rio T."/>
            <person name="Tice H."/>
            <person name="Cheng J.F."/>
            <person name="Lucas S."/>
            <person name="Chen F."/>
            <person name="Copeland A."/>
            <person name="Ivanova N."/>
            <person name="Mavromatis K."/>
            <person name="Ovchinnikova G."/>
            <person name="Pati A."/>
            <person name="Bruce D."/>
            <person name="Goodwin L."/>
            <person name="Pitluck S."/>
            <person name="Chen A."/>
            <person name="Palaniappan K."/>
            <person name="Land M."/>
            <person name="Hauser L."/>
            <person name="Chang Y.J."/>
            <person name="Jeffries C.D."/>
            <person name="Chain P."/>
            <person name="Saunders E."/>
            <person name="Brettin T."/>
            <person name="Goker M."/>
            <person name="Tindall B.J."/>
            <person name="Bristow J."/>
            <person name="Eisen J.A."/>
            <person name="Markowitz V."/>
            <person name="Hugenholtz P."/>
            <person name="Kyrpides N.C."/>
            <person name="Klenk H.P."/>
            <person name="Detter J.C."/>
        </authorList>
    </citation>
    <scope>NUCLEOTIDE SEQUENCE [LARGE SCALE GENOMIC DNA]</scope>
    <source>
        <strain evidence="3">DSM 16069 / KCTC 12182 / SW-125</strain>
    </source>
</reference>
<dbReference type="STRING" id="523791.Kkor_1857"/>
<dbReference type="InParanoid" id="C7R5U5"/>
<protein>
    <submittedName>
        <fullName evidence="2">Uncharacterized protein</fullName>
    </submittedName>
</protein>
<feature type="region of interest" description="Disordered" evidence="1">
    <location>
        <begin position="51"/>
        <end position="75"/>
    </location>
</feature>
<sequence>MKIKIGIAVILIAISLGGFYLYSKESAPKQEEVVTKENKGIKVEDVIADPQPYNNVSDDKATTKNSSEATTESETVKNTDENIVELIDSIEQNGALSTNEIHKLMTNSEGFDKALYKLEESYYEPEYSYETKVKYQHFFNTSPFHLQGKAQLNNLQCSPKMCLAKVTGVKNEELAKYAQSIQSSKDLPIKALAIGVNGTQVLLAFSTDPEVNAFITRKETDE</sequence>
<dbReference type="Proteomes" id="UP000001231">
    <property type="component" value="Chromosome"/>
</dbReference>
<feature type="compositionally biased region" description="Polar residues" evidence="1">
    <location>
        <begin position="63"/>
        <end position="73"/>
    </location>
</feature>
<dbReference type="OrthoDB" id="6195777at2"/>
<evidence type="ECO:0000313" key="2">
    <source>
        <dbReference type="EMBL" id="ACV27269.1"/>
    </source>
</evidence>
<gene>
    <name evidence="2" type="ordered locus">Kkor_1857</name>
</gene>
<dbReference type="EMBL" id="CP001707">
    <property type="protein sequence ID" value="ACV27269.1"/>
    <property type="molecule type" value="Genomic_DNA"/>
</dbReference>
<organism evidence="2 3">
    <name type="scientific">Kangiella koreensis (strain DSM 16069 / JCM 12317 / KCTC 12182 / SW-125)</name>
    <dbReference type="NCBI Taxonomy" id="523791"/>
    <lineage>
        <taxon>Bacteria</taxon>
        <taxon>Pseudomonadati</taxon>
        <taxon>Pseudomonadota</taxon>
        <taxon>Gammaproteobacteria</taxon>
        <taxon>Kangiellales</taxon>
        <taxon>Kangiellaceae</taxon>
        <taxon>Kangiella</taxon>
    </lineage>
</organism>
<accession>C7R5U5</accession>
<dbReference type="HOGENOM" id="CLU_1243950_0_0_6"/>
<name>C7R5U5_KANKD</name>
<dbReference type="AlphaFoldDB" id="C7R5U5"/>
<dbReference type="KEGG" id="kko:Kkor_1857"/>
<evidence type="ECO:0000256" key="1">
    <source>
        <dbReference type="SAM" id="MobiDB-lite"/>
    </source>
</evidence>
<keyword evidence="3" id="KW-1185">Reference proteome</keyword>